<dbReference type="Proteomes" id="UP001165740">
    <property type="component" value="Chromosome 9"/>
</dbReference>
<accession>A0A9W3B8N8</accession>
<proteinExistence type="predicted"/>
<reference evidence="2" key="1">
    <citation type="submission" date="2025-08" db="UniProtKB">
        <authorList>
            <consortium name="RefSeq"/>
        </authorList>
    </citation>
    <scope>IDENTIFICATION</scope>
</reference>
<dbReference type="RefSeq" id="XP_055895832.1">
    <property type="nucleotide sequence ID" value="XM_056039857.1"/>
</dbReference>
<sequence length="206" mass="24187">MSYSIVIDWIDPNTLCQNSLKWFLFFFYGGYYYKLVLILDSEIQSSDSINAVVDNLDRLIKQFDQGIEIKQVHRDASRISKTLLHYSLYSRTYLEDIQKQIPFNGTLNEMVQRLNNKFLLLRLLSVQLNQAKVSTTKILALRTLQVVFDVVLGVIASSKQLLQYVDDGVLLMTDVVGPEMNHRRPRSYWFYVCDAHRWRLQWCHAL</sequence>
<protein>
    <submittedName>
        <fullName evidence="2">Uncharacterized protein LOC106070051 isoform X1</fullName>
    </submittedName>
</protein>
<dbReference type="AlphaFoldDB" id="A0A9W3B8N8"/>
<dbReference type="OrthoDB" id="10411439at2759"/>
<organism evidence="1 2">
    <name type="scientific">Biomphalaria glabrata</name>
    <name type="common">Bloodfluke planorb</name>
    <name type="synonym">Freshwater snail</name>
    <dbReference type="NCBI Taxonomy" id="6526"/>
    <lineage>
        <taxon>Eukaryota</taxon>
        <taxon>Metazoa</taxon>
        <taxon>Spiralia</taxon>
        <taxon>Lophotrochozoa</taxon>
        <taxon>Mollusca</taxon>
        <taxon>Gastropoda</taxon>
        <taxon>Heterobranchia</taxon>
        <taxon>Euthyneura</taxon>
        <taxon>Panpulmonata</taxon>
        <taxon>Hygrophila</taxon>
        <taxon>Lymnaeoidea</taxon>
        <taxon>Planorbidae</taxon>
        <taxon>Biomphalaria</taxon>
    </lineage>
</organism>
<evidence type="ECO:0000313" key="1">
    <source>
        <dbReference type="Proteomes" id="UP001165740"/>
    </source>
</evidence>
<dbReference type="GeneID" id="106070051"/>
<keyword evidence="1" id="KW-1185">Reference proteome</keyword>
<evidence type="ECO:0000313" key="2">
    <source>
        <dbReference type="RefSeq" id="XP_055895832.1"/>
    </source>
</evidence>
<name>A0A9W3B8N8_BIOGL</name>
<gene>
    <name evidence="2" type="primary">LOC106070051</name>
</gene>